<dbReference type="EMBL" id="CAJVQB010015097">
    <property type="protein sequence ID" value="CAG8772521.1"/>
    <property type="molecule type" value="Genomic_DNA"/>
</dbReference>
<dbReference type="InterPro" id="IPR036869">
    <property type="entry name" value="J_dom_sf"/>
</dbReference>
<dbReference type="Gene3D" id="1.10.287.110">
    <property type="entry name" value="DnaJ domain"/>
    <property type="match status" value="1"/>
</dbReference>
<gene>
    <name evidence="2" type="ORF">GMARGA_LOCUS18694</name>
</gene>
<accession>A0ABN7VIW7</accession>
<keyword evidence="3" id="KW-1185">Reference proteome</keyword>
<dbReference type="PRINTS" id="PR00625">
    <property type="entry name" value="JDOMAIN"/>
</dbReference>
<feature type="non-terminal residue" evidence="2">
    <location>
        <position position="1"/>
    </location>
</feature>
<protein>
    <submittedName>
        <fullName evidence="2">38504_t:CDS:1</fullName>
    </submittedName>
</protein>
<name>A0ABN7VIW7_GIGMA</name>
<sequence length="195" mass="22927">KNNIKCFARRLCYNIDNKNKFIGDGGIDLTDKNIKNFDKAFELQPKEVIGFFVTTIDYSEESKNAALEAKRKIFLCNEENVVQSIKNLSNCEIKKESIDKNAPHPKYLNELIRIKNILQNSKDKVLRLTRNTTIQKIKQAYKKLALLYHPDKNVKKSEKEHQQAKQRFIEIREAYEFLLNNHKDIKQKNTKTKNL</sequence>
<dbReference type="PANTHER" id="PTHR24074">
    <property type="entry name" value="CO-CHAPERONE PROTEIN DJLA"/>
    <property type="match status" value="1"/>
</dbReference>
<evidence type="ECO:0000313" key="2">
    <source>
        <dbReference type="EMBL" id="CAG8772521.1"/>
    </source>
</evidence>
<dbReference type="CDD" id="cd06257">
    <property type="entry name" value="DnaJ"/>
    <property type="match status" value="1"/>
</dbReference>
<dbReference type="Pfam" id="PF00226">
    <property type="entry name" value="DnaJ"/>
    <property type="match status" value="1"/>
</dbReference>
<comment type="caution">
    <text evidence="2">The sequence shown here is derived from an EMBL/GenBank/DDBJ whole genome shotgun (WGS) entry which is preliminary data.</text>
</comment>
<evidence type="ECO:0000313" key="3">
    <source>
        <dbReference type="Proteomes" id="UP000789901"/>
    </source>
</evidence>
<dbReference type="InterPro" id="IPR050817">
    <property type="entry name" value="DjlA_DnaK_co-chaperone"/>
</dbReference>
<reference evidence="2 3" key="1">
    <citation type="submission" date="2021-06" db="EMBL/GenBank/DDBJ databases">
        <authorList>
            <person name="Kallberg Y."/>
            <person name="Tangrot J."/>
            <person name="Rosling A."/>
        </authorList>
    </citation>
    <scope>NUCLEOTIDE SEQUENCE [LARGE SCALE GENOMIC DNA]</scope>
    <source>
        <strain evidence="2 3">120-4 pot B 10/14</strain>
    </source>
</reference>
<feature type="domain" description="J" evidence="1">
    <location>
        <begin position="121"/>
        <end position="183"/>
    </location>
</feature>
<evidence type="ECO:0000259" key="1">
    <source>
        <dbReference type="PROSITE" id="PS50076"/>
    </source>
</evidence>
<dbReference type="SMART" id="SM00271">
    <property type="entry name" value="DnaJ"/>
    <property type="match status" value="1"/>
</dbReference>
<proteinExistence type="predicted"/>
<dbReference type="InterPro" id="IPR001623">
    <property type="entry name" value="DnaJ_domain"/>
</dbReference>
<dbReference type="PROSITE" id="PS50076">
    <property type="entry name" value="DNAJ_2"/>
    <property type="match status" value="1"/>
</dbReference>
<dbReference type="Proteomes" id="UP000789901">
    <property type="component" value="Unassembled WGS sequence"/>
</dbReference>
<organism evidence="2 3">
    <name type="scientific">Gigaspora margarita</name>
    <dbReference type="NCBI Taxonomy" id="4874"/>
    <lineage>
        <taxon>Eukaryota</taxon>
        <taxon>Fungi</taxon>
        <taxon>Fungi incertae sedis</taxon>
        <taxon>Mucoromycota</taxon>
        <taxon>Glomeromycotina</taxon>
        <taxon>Glomeromycetes</taxon>
        <taxon>Diversisporales</taxon>
        <taxon>Gigasporaceae</taxon>
        <taxon>Gigaspora</taxon>
    </lineage>
</organism>
<dbReference type="SUPFAM" id="SSF46565">
    <property type="entry name" value="Chaperone J-domain"/>
    <property type="match status" value="1"/>
</dbReference>